<feature type="domain" description="Ig-like" evidence="8">
    <location>
        <begin position="108"/>
        <end position="217"/>
    </location>
</feature>
<comment type="subcellular location">
    <subcellularLocation>
        <location evidence="1">Secreted</location>
    </subcellularLocation>
</comment>
<feature type="region of interest" description="Disordered" evidence="7">
    <location>
        <begin position="212"/>
        <end position="233"/>
    </location>
</feature>
<dbReference type="InterPro" id="IPR013783">
    <property type="entry name" value="Ig-like_fold"/>
</dbReference>
<dbReference type="Gene3D" id="2.60.40.10">
    <property type="entry name" value="Immunoglobulins"/>
    <property type="match status" value="2"/>
</dbReference>
<dbReference type="GO" id="GO:0005886">
    <property type="term" value="C:plasma membrane"/>
    <property type="evidence" value="ECO:0007669"/>
    <property type="project" value="TreeGrafter"/>
</dbReference>
<comment type="caution">
    <text evidence="9">The sequence shown here is derived from an EMBL/GenBank/DDBJ whole genome shotgun (WGS) entry which is preliminary data.</text>
</comment>
<evidence type="ECO:0000256" key="6">
    <source>
        <dbReference type="ARBA" id="ARBA00023319"/>
    </source>
</evidence>
<dbReference type="InterPro" id="IPR036179">
    <property type="entry name" value="Ig-like_dom_sf"/>
</dbReference>
<keyword evidence="3" id="KW-0732">Signal</keyword>
<dbReference type="GO" id="GO:0043025">
    <property type="term" value="C:neuronal cell body"/>
    <property type="evidence" value="ECO:0007669"/>
    <property type="project" value="TreeGrafter"/>
</dbReference>
<keyword evidence="6" id="KW-0393">Immunoglobulin domain</keyword>
<reference evidence="9" key="1">
    <citation type="submission" date="2020-07" db="EMBL/GenBank/DDBJ databases">
        <title>Multicomponent nature underlies the extraordinary mechanical properties of spider dragline silk.</title>
        <authorList>
            <person name="Kono N."/>
            <person name="Nakamura H."/>
            <person name="Mori M."/>
            <person name="Yoshida Y."/>
            <person name="Ohtoshi R."/>
            <person name="Malay A.D."/>
            <person name="Moran D.A.P."/>
            <person name="Tomita M."/>
            <person name="Numata K."/>
            <person name="Arakawa K."/>
        </authorList>
    </citation>
    <scope>NUCLEOTIDE SEQUENCE</scope>
</reference>
<dbReference type="AlphaFoldDB" id="A0A8X6LA85"/>
<dbReference type="PANTHER" id="PTHR45080">
    <property type="entry name" value="CONTACTIN 5"/>
    <property type="match status" value="1"/>
</dbReference>
<dbReference type="FunFam" id="2.60.40.10:FF:001749">
    <property type="entry name" value="Neural/ectodermal development factor IMP-L2"/>
    <property type="match status" value="1"/>
</dbReference>
<proteinExistence type="predicted"/>
<dbReference type="Pfam" id="PF07679">
    <property type="entry name" value="I-set"/>
    <property type="match status" value="2"/>
</dbReference>
<dbReference type="InterPro" id="IPR013098">
    <property type="entry name" value="Ig_I-set"/>
</dbReference>
<dbReference type="SUPFAM" id="SSF48726">
    <property type="entry name" value="Immunoglobulin"/>
    <property type="match status" value="2"/>
</dbReference>
<gene>
    <name evidence="9" type="primary">ImpL2</name>
    <name evidence="9" type="ORF">TNCT_660481</name>
</gene>
<dbReference type="GO" id="GO:0005576">
    <property type="term" value="C:extracellular region"/>
    <property type="evidence" value="ECO:0007669"/>
    <property type="project" value="UniProtKB-SubCell"/>
</dbReference>
<keyword evidence="4" id="KW-0677">Repeat</keyword>
<dbReference type="PROSITE" id="PS50835">
    <property type="entry name" value="IG_LIKE"/>
    <property type="match status" value="2"/>
</dbReference>
<sequence>MHVIVSEWAELFSSSVRLSIDLSFKTRNSDVRPVSDENFGLPCLLASFVLPCFALPFTTMYFWSSIIFGMLIAAPLTLSRHIEHNGSKRNARRHEDVKEDDESSWLFPKAHLRLHSRPPKVLHVKEGESEILECQAGGSPLPHIYWLKNGVQLSKIDIEDELDLKIDDDGERKRLNMGSTSSRLYLDCLTIGDDAEYTCIAENANLRESTTTQVKVSSSDDRGCQSKKQSGQAPRIVSWTKTALENQGQDVQVFCKVEGHPKPTIKWLDPQEEEIDPEKGPKFDILFNGDLVIRNLKWKDMGNYICVAENTHGSARAEIFVYPAAPET</sequence>
<dbReference type="Proteomes" id="UP000887116">
    <property type="component" value="Unassembled WGS sequence"/>
</dbReference>
<evidence type="ECO:0000256" key="2">
    <source>
        <dbReference type="ARBA" id="ARBA00022525"/>
    </source>
</evidence>
<protein>
    <recommendedName>
        <fullName evidence="8">Ig-like domain-containing protein</fullName>
    </recommendedName>
</protein>
<evidence type="ECO:0000256" key="5">
    <source>
        <dbReference type="ARBA" id="ARBA00023157"/>
    </source>
</evidence>
<dbReference type="InterPro" id="IPR050958">
    <property type="entry name" value="Cell_Adh-Cytoskel_Orgn"/>
</dbReference>
<keyword evidence="5" id="KW-1015">Disulfide bond</keyword>
<evidence type="ECO:0000313" key="9">
    <source>
        <dbReference type="EMBL" id="GFR02260.1"/>
    </source>
</evidence>
<dbReference type="OrthoDB" id="6138780at2759"/>
<dbReference type="InterPro" id="IPR003599">
    <property type="entry name" value="Ig_sub"/>
</dbReference>
<evidence type="ECO:0000256" key="3">
    <source>
        <dbReference type="ARBA" id="ARBA00022729"/>
    </source>
</evidence>
<dbReference type="InterPro" id="IPR007110">
    <property type="entry name" value="Ig-like_dom"/>
</dbReference>
<evidence type="ECO:0000256" key="7">
    <source>
        <dbReference type="SAM" id="MobiDB-lite"/>
    </source>
</evidence>
<accession>A0A8X6LA85</accession>
<evidence type="ECO:0000256" key="1">
    <source>
        <dbReference type="ARBA" id="ARBA00004613"/>
    </source>
</evidence>
<dbReference type="GO" id="GO:0007156">
    <property type="term" value="P:homophilic cell adhesion via plasma membrane adhesion molecules"/>
    <property type="evidence" value="ECO:0007669"/>
    <property type="project" value="TreeGrafter"/>
</dbReference>
<feature type="domain" description="Ig-like" evidence="8">
    <location>
        <begin position="234"/>
        <end position="322"/>
    </location>
</feature>
<evidence type="ECO:0000313" key="10">
    <source>
        <dbReference type="Proteomes" id="UP000887116"/>
    </source>
</evidence>
<dbReference type="SMART" id="SM00409">
    <property type="entry name" value="IG"/>
    <property type="match status" value="2"/>
</dbReference>
<dbReference type="PANTHER" id="PTHR45080:SF8">
    <property type="entry name" value="IG-LIKE DOMAIN-CONTAINING PROTEIN"/>
    <property type="match status" value="1"/>
</dbReference>
<keyword evidence="10" id="KW-1185">Reference proteome</keyword>
<evidence type="ECO:0000256" key="4">
    <source>
        <dbReference type="ARBA" id="ARBA00022737"/>
    </source>
</evidence>
<dbReference type="GO" id="GO:0008046">
    <property type="term" value="F:axon guidance receptor activity"/>
    <property type="evidence" value="ECO:0007669"/>
    <property type="project" value="TreeGrafter"/>
</dbReference>
<dbReference type="GO" id="GO:0050808">
    <property type="term" value="P:synapse organization"/>
    <property type="evidence" value="ECO:0007669"/>
    <property type="project" value="TreeGrafter"/>
</dbReference>
<keyword evidence="2" id="KW-0964">Secreted</keyword>
<name>A0A8X6LA85_TRICU</name>
<dbReference type="EMBL" id="BMAO01025394">
    <property type="protein sequence ID" value="GFR02260.1"/>
    <property type="molecule type" value="Genomic_DNA"/>
</dbReference>
<dbReference type="GO" id="GO:0030424">
    <property type="term" value="C:axon"/>
    <property type="evidence" value="ECO:0007669"/>
    <property type="project" value="TreeGrafter"/>
</dbReference>
<dbReference type="SMART" id="SM00408">
    <property type="entry name" value="IGc2"/>
    <property type="match status" value="2"/>
</dbReference>
<organism evidence="9 10">
    <name type="scientific">Trichonephila clavata</name>
    <name type="common">Joro spider</name>
    <name type="synonym">Nephila clavata</name>
    <dbReference type="NCBI Taxonomy" id="2740835"/>
    <lineage>
        <taxon>Eukaryota</taxon>
        <taxon>Metazoa</taxon>
        <taxon>Ecdysozoa</taxon>
        <taxon>Arthropoda</taxon>
        <taxon>Chelicerata</taxon>
        <taxon>Arachnida</taxon>
        <taxon>Araneae</taxon>
        <taxon>Araneomorphae</taxon>
        <taxon>Entelegynae</taxon>
        <taxon>Araneoidea</taxon>
        <taxon>Nephilidae</taxon>
        <taxon>Trichonephila</taxon>
    </lineage>
</organism>
<evidence type="ECO:0000259" key="8">
    <source>
        <dbReference type="PROSITE" id="PS50835"/>
    </source>
</evidence>
<dbReference type="InterPro" id="IPR003598">
    <property type="entry name" value="Ig_sub2"/>
</dbReference>